<sequence length="862" mass="98079">MAGPRVDSFQRALKSFKHSLSTDLAHEFSFGSLQDVQTVCLKIQYEQGRDGCLRRLKRIESFIEAMDQLGKSIDVFVNSSELVCFVWVAKNHLDSFDKLLDAYSQVGAAIPGLLVYRSTFEKHPPLAVVLEDYYSDILRFHEAALKVFKRPKSEKGSASLYEISRVREQISDLQEETRQQISREKLEKHKWRLSYIKEKLQAPDYCLDQEIATGDRNGRTSGGWVLKQPDFCQWTCKDTVEHGVLYVNGIPGKTTLISAIIERLLEKNCVRDEHSDSLVVYFYFKHKQPGKNTHNSLLRAIMEQIVTRDPVLCDHLFDKIGSMEGVNLRSTKTLESLVTTSLGDYRTCFIVLDGLDEAASGEAAKSVNWLLSLVNRGLPDNDSSIRVLFSGQRDGILDPLLLNQPSISLEDYPGHAADIRSYCTQICAQIRSKFGISSEIEADIISRVTTNANGMFLYARVVLNNLLSQTKLSRLKQEIEPSTFPSGMDRAYERVAIRIFEESPAAERDDATKILGWLTCAQRLLRWREIQSLFCIDPEAGTVDYEDNRLRVSCKQLCGSLVDVHRGQTSSEDIIRIVHGTARDLSTGLQESDTVLQHDEILRFANELPKEKRDRADRSSLGYRTISIRKQIETMRREDLAPEDLDIINNLYGPRVVYKCPKPWCDFFLTGFETEKDRTQHTNRHDRPFCCTEEGCFGFELGFESESQLDEHNKDHHAGDTIQFPSLRPKKETKDIWDAAERGELSKVAQFLDMGVAANYSKSRSSSKTPLYLATVNGHFDVCRLLLERGHLFPMPSDHYMQLLEIAISMGRRDIWALIVTKQRVGQPLDLDSMPPLMAHHIQQALLEQSPRRSNCAPHQEG</sequence>
<dbReference type="InterPro" id="IPR002110">
    <property type="entry name" value="Ankyrin_rpt"/>
</dbReference>
<gene>
    <name evidence="5" type="ORF">VMCG_08823</name>
</gene>
<dbReference type="Pfam" id="PF22939">
    <property type="entry name" value="WHD_GPIID"/>
    <property type="match status" value="1"/>
</dbReference>
<dbReference type="InterPro" id="IPR036770">
    <property type="entry name" value="Ankyrin_rpt-contain_sf"/>
</dbReference>
<evidence type="ECO:0000256" key="1">
    <source>
        <dbReference type="ARBA" id="ARBA00022737"/>
    </source>
</evidence>
<comment type="caution">
    <text evidence="5">The sequence shown here is derived from an EMBL/GenBank/DDBJ whole genome shotgun (WGS) entry which is preliminary data.</text>
</comment>
<dbReference type="Pfam" id="PF24883">
    <property type="entry name" value="NPHP3_N"/>
    <property type="match status" value="1"/>
</dbReference>
<dbReference type="PROSITE" id="PS50088">
    <property type="entry name" value="ANK_REPEAT"/>
    <property type="match status" value="1"/>
</dbReference>
<protein>
    <submittedName>
        <fullName evidence="5">Uncharacterized protein</fullName>
    </submittedName>
</protein>
<dbReference type="PANTHER" id="PTHR10039:SF14">
    <property type="entry name" value="NACHT DOMAIN-CONTAINING PROTEIN"/>
    <property type="match status" value="1"/>
</dbReference>
<evidence type="ECO:0000256" key="2">
    <source>
        <dbReference type="PROSITE-ProRule" id="PRU00023"/>
    </source>
</evidence>
<feature type="domain" description="GPI inositol-deacylase winged helix" evidence="3">
    <location>
        <begin position="507"/>
        <end position="585"/>
    </location>
</feature>
<dbReference type="OrthoDB" id="21416at2759"/>
<dbReference type="PANTHER" id="PTHR10039">
    <property type="entry name" value="AMELOGENIN"/>
    <property type="match status" value="1"/>
</dbReference>
<dbReference type="Gene3D" id="1.25.40.20">
    <property type="entry name" value="Ankyrin repeat-containing domain"/>
    <property type="match status" value="1"/>
</dbReference>
<dbReference type="Gene3D" id="3.40.50.300">
    <property type="entry name" value="P-loop containing nucleotide triphosphate hydrolases"/>
    <property type="match status" value="1"/>
</dbReference>
<evidence type="ECO:0000259" key="4">
    <source>
        <dbReference type="Pfam" id="PF24883"/>
    </source>
</evidence>
<evidence type="ECO:0000313" key="6">
    <source>
        <dbReference type="Proteomes" id="UP000283895"/>
    </source>
</evidence>
<organism evidence="5 6">
    <name type="scientific">Cytospora schulzeri</name>
    <dbReference type="NCBI Taxonomy" id="448051"/>
    <lineage>
        <taxon>Eukaryota</taxon>
        <taxon>Fungi</taxon>
        <taxon>Dikarya</taxon>
        <taxon>Ascomycota</taxon>
        <taxon>Pezizomycotina</taxon>
        <taxon>Sordariomycetes</taxon>
        <taxon>Sordariomycetidae</taxon>
        <taxon>Diaporthales</taxon>
        <taxon>Cytosporaceae</taxon>
        <taxon>Cytospora</taxon>
    </lineage>
</organism>
<feature type="domain" description="Nephrocystin 3-like N-terminal" evidence="4">
    <location>
        <begin position="221"/>
        <end position="390"/>
    </location>
</feature>
<keyword evidence="1" id="KW-0677">Repeat</keyword>
<dbReference type="InterPro" id="IPR054471">
    <property type="entry name" value="GPIID_WHD"/>
</dbReference>
<accession>A0A423VS16</accession>
<proteinExistence type="predicted"/>
<dbReference type="STRING" id="356882.A0A423VS16"/>
<dbReference type="InterPro" id="IPR056884">
    <property type="entry name" value="NPHP3-like_N"/>
</dbReference>
<dbReference type="AlphaFoldDB" id="A0A423VS16"/>
<dbReference type="InterPro" id="IPR027417">
    <property type="entry name" value="P-loop_NTPase"/>
</dbReference>
<reference evidence="5 6" key="1">
    <citation type="submission" date="2015-09" db="EMBL/GenBank/DDBJ databases">
        <title>Host preference determinants of Valsa canker pathogens revealed by comparative genomics.</title>
        <authorList>
            <person name="Yin Z."/>
            <person name="Huang L."/>
        </authorList>
    </citation>
    <scope>NUCLEOTIDE SEQUENCE [LARGE SCALE GENOMIC DNA]</scope>
    <source>
        <strain evidence="5 6">03-1</strain>
    </source>
</reference>
<evidence type="ECO:0000259" key="3">
    <source>
        <dbReference type="Pfam" id="PF22939"/>
    </source>
</evidence>
<keyword evidence="6" id="KW-1185">Reference proteome</keyword>
<dbReference type="EMBL" id="LKEA01000043">
    <property type="protein sequence ID" value="ROV93852.1"/>
    <property type="molecule type" value="Genomic_DNA"/>
</dbReference>
<dbReference type="SUPFAM" id="SSF52540">
    <property type="entry name" value="P-loop containing nucleoside triphosphate hydrolases"/>
    <property type="match status" value="1"/>
</dbReference>
<feature type="repeat" description="ANK" evidence="2">
    <location>
        <begin position="766"/>
        <end position="790"/>
    </location>
</feature>
<dbReference type="PROSITE" id="PS50297">
    <property type="entry name" value="ANK_REP_REGION"/>
    <property type="match status" value="1"/>
</dbReference>
<dbReference type="Proteomes" id="UP000283895">
    <property type="component" value="Unassembled WGS sequence"/>
</dbReference>
<dbReference type="SUPFAM" id="SSF48403">
    <property type="entry name" value="Ankyrin repeat"/>
    <property type="match status" value="1"/>
</dbReference>
<evidence type="ECO:0000313" key="5">
    <source>
        <dbReference type="EMBL" id="ROV93852.1"/>
    </source>
</evidence>
<name>A0A423VS16_9PEZI</name>
<keyword evidence="2" id="KW-0040">ANK repeat</keyword>